<dbReference type="HOGENOM" id="CLU_091407_0_0_1"/>
<dbReference type="InterPro" id="IPR001810">
    <property type="entry name" value="F-box_dom"/>
</dbReference>
<dbReference type="VEuPathDB" id="FungiDB:Z518_10615"/>
<reference evidence="3 4" key="1">
    <citation type="submission" date="2015-01" db="EMBL/GenBank/DDBJ databases">
        <title>The Genome Sequence of Rhinocladiella mackenzie CBS 650.93.</title>
        <authorList>
            <consortium name="The Broad Institute Genomics Platform"/>
            <person name="Cuomo C."/>
            <person name="de Hoog S."/>
            <person name="Gorbushina A."/>
            <person name="Stielow B."/>
            <person name="Teixiera M."/>
            <person name="Abouelleil A."/>
            <person name="Chapman S.B."/>
            <person name="Priest M."/>
            <person name="Young S.K."/>
            <person name="Wortman J."/>
            <person name="Nusbaum C."/>
            <person name="Birren B."/>
        </authorList>
    </citation>
    <scope>NUCLEOTIDE SEQUENCE [LARGE SCALE GENOMIC DNA]</scope>
    <source>
        <strain evidence="3 4">CBS 650.93</strain>
    </source>
</reference>
<gene>
    <name evidence="3" type="ORF">Z518_10615</name>
</gene>
<proteinExistence type="predicted"/>
<dbReference type="RefSeq" id="XP_013267611.1">
    <property type="nucleotide sequence ID" value="XM_013412157.1"/>
</dbReference>
<evidence type="ECO:0000313" key="3">
    <source>
        <dbReference type="EMBL" id="KIX00475.1"/>
    </source>
</evidence>
<protein>
    <recommendedName>
        <fullName evidence="2">F-box domain-containing protein</fullName>
    </recommendedName>
</protein>
<dbReference type="Proteomes" id="UP000053617">
    <property type="component" value="Unassembled WGS sequence"/>
</dbReference>
<dbReference type="OrthoDB" id="4150370at2759"/>
<evidence type="ECO:0000256" key="1">
    <source>
        <dbReference type="SAM" id="MobiDB-lite"/>
    </source>
</evidence>
<evidence type="ECO:0000313" key="4">
    <source>
        <dbReference type="Proteomes" id="UP000053617"/>
    </source>
</evidence>
<feature type="region of interest" description="Disordered" evidence="1">
    <location>
        <begin position="1"/>
        <end position="29"/>
    </location>
</feature>
<name>A0A0D2IUT5_9EURO</name>
<dbReference type="EMBL" id="KN847483">
    <property type="protein sequence ID" value="KIX00475.1"/>
    <property type="molecule type" value="Genomic_DNA"/>
</dbReference>
<accession>A0A0D2IUT5</accession>
<keyword evidence="4" id="KW-1185">Reference proteome</keyword>
<sequence>MPDMLSLINSPAGPIPRLSSSSSDDGEPLALEVIKQLRGRIAPREPPSQPQDSLSRPDSYEPFFIPHPILFESPTTSQNGSALLQMPSEILTLIFQQVNIPYFQVCLALTCKDMGRIASKKNVMSSWRGYRDKDGLFRLLERKHYIPQSLRLCRACFRFVPRSAGYWVERMMHPAFDRKSANWYDIFNWFNEQSHAQHRCPWCCILGYTSYFTERSYLRERAFLGDGERSTMCPELNRRMDRP</sequence>
<dbReference type="AlphaFoldDB" id="A0A0D2IUT5"/>
<evidence type="ECO:0000259" key="2">
    <source>
        <dbReference type="Pfam" id="PF00646"/>
    </source>
</evidence>
<dbReference type="Pfam" id="PF00646">
    <property type="entry name" value="F-box"/>
    <property type="match status" value="1"/>
</dbReference>
<dbReference type="GeneID" id="25298686"/>
<feature type="domain" description="F-box" evidence="2">
    <location>
        <begin position="83"/>
        <end position="122"/>
    </location>
</feature>
<organism evidence="3 4">
    <name type="scientific">Rhinocladiella mackenziei CBS 650.93</name>
    <dbReference type="NCBI Taxonomy" id="1442369"/>
    <lineage>
        <taxon>Eukaryota</taxon>
        <taxon>Fungi</taxon>
        <taxon>Dikarya</taxon>
        <taxon>Ascomycota</taxon>
        <taxon>Pezizomycotina</taxon>
        <taxon>Eurotiomycetes</taxon>
        <taxon>Chaetothyriomycetidae</taxon>
        <taxon>Chaetothyriales</taxon>
        <taxon>Herpotrichiellaceae</taxon>
        <taxon>Rhinocladiella</taxon>
    </lineage>
</organism>